<dbReference type="Proteomes" id="UP001143910">
    <property type="component" value="Unassembled WGS sequence"/>
</dbReference>
<sequence>MALRKISGNASAPKRAITDFFAPQKRHRPDDVKPTSLSSLHIPAEAATEASVSHDFDIWEDKETPLVCDNNQQLVSELDESARLVQVPVKDSNGLIRIGPQPIPAHATTVLSAPRAYIEAMLRRTVFRNGVNSDSKLPDADLPNLNHKRLCDYTGSDMIFSVGPKSPSLEAAYPFSSRDGSIRYHASPNGFLVMTTLNIVKRGFPISVLPLMAVILNAHDLPSPNDKYSTTTWAFNALCNTSIMHHASECITSNKANRFEKLAAWDEPKQRALLQAFRTVNPTGPMTELLLRASPKDLFRVDGESCSFEAAQRVATSWEPEYKKYLQIASIYGLDKEAFEFYLTIPSVRTGKRIFYPFFVLSRSQACAIGWDWYHLSRLATGMLTRMKRLCNRHAEEQDLGEKGLNDKKFICWMVAFFCRQVQSIELSMLATTTREEILFMVADRWGLPIVPWVGHPLSASLCKGPDHGIAMKLGIKEHFSGLFDLFDPLQHLDLNECTVTIDTMSTNMAMFNYEKESWPGIRDLLAAVPLSHPLWKIDERAGSSIWGVPQSQLQPLFQPKMPTAAFDMPLLSIEPWLSSAAVVDLKCDKCGASFNTLGHLVQHYRTTHNSDGAVSEEMVAVTPEQDAADVEYWTKLLTCSWPNCGKTFGYIQSLREHMERHRNERLYKCDWDGCGFATNDPSYLVKHKRLHVPDAKYSCTICDWSGTNKPHLDAHMASHIGLKRFACEFEGCDKKYARMEALINHRKKHLGIKFVCEFPGCEMEYTQRENRVRHYKRAHGGMKPPTASE</sequence>
<keyword evidence="2" id="KW-1185">Reference proteome</keyword>
<evidence type="ECO:0000313" key="2">
    <source>
        <dbReference type="Proteomes" id="UP001143910"/>
    </source>
</evidence>
<accession>A0ACC1N7U3</accession>
<proteinExistence type="predicted"/>
<organism evidence="1 2">
    <name type="scientific">Zarea fungicola</name>
    <dbReference type="NCBI Taxonomy" id="93591"/>
    <lineage>
        <taxon>Eukaryota</taxon>
        <taxon>Fungi</taxon>
        <taxon>Dikarya</taxon>
        <taxon>Ascomycota</taxon>
        <taxon>Pezizomycotina</taxon>
        <taxon>Sordariomycetes</taxon>
        <taxon>Hypocreomycetidae</taxon>
        <taxon>Hypocreales</taxon>
        <taxon>Cordycipitaceae</taxon>
        <taxon>Zarea</taxon>
    </lineage>
</organism>
<gene>
    <name evidence="1" type="ORF">NQ176_g5579</name>
</gene>
<evidence type="ECO:0000313" key="1">
    <source>
        <dbReference type="EMBL" id="KAJ2975327.1"/>
    </source>
</evidence>
<dbReference type="EMBL" id="JANJQO010000721">
    <property type="protein sequence ID" value="KAJ2975327.1"/>
    <property type="molecule type" value="Genomic_DNA"/>
</dbReference>
<protein>
    <submittedName>
        <fullName evidence="1">Uncharacterized protein</fullName>
    </submittedName>
</protein>
<name>A0ACC1N7U3_9HYPO</name>
<reference evidence="1" key="1">
    <citation type="submission" date="2022-08" db="EMBL/GenBank/DDBJ databases">
        <title>Genome Sequence of Lecanicillium fungicola.</title>
        <authorList>
            <person name="Buettner E."/>
        </authorList>
    </citation>
    <scope>NUCLEOTIDE SEQUENCE</scope>
    <source>
        <strain evidence="1">Babe33</strain>
    </source>
</reference>
<comment type="caution">
    <text evidence="1">The sequence shown here is derived from an EMBL/GenBank/DDBJ whole genome shotgun (WGS) entry which is preliminary data.</text>
</comment>